<dbReference type="Proteomes" id="UP001500016">
    <property type="component" value="Unassembled WGS sequence"/>
</dbReference>
<keyword evidence="2" id="KW-0732">Signal</keyword>
<keyword evidence="3" id="KW-0449">Lipoprotein</keyword>
<dbReference type="RefSeq" id="WP_344525897.1">
    <property type="nucleotide sequence ID" value="NZ_BAAAPE010000005.1"/>
</dbReference>
<evidence type="ECO:0000256" key="1">
    <source>
        <dbReference type="SAM" id="MobiDB-lite"/>
    </source>
</evidence>
<protein>
    <submittedName>
        <fullName evidence="3">Lipoprotein</fullName>
    </submittedName>
</protein>
<sequence>MNRIRKKTVAVPVTAAALTLGLLLAGCAEDGDGGTDGGKDGKKPPASAKKPHGYVPGAEEAAEQQSRLVLGDSDSGSGDVVVLDLIDEKTRPLGRMGEDAELVTDGRFAYAGSGGGARVFDSGAWMVDHGDHVHYYRAEPKDVGRVKGDEPRHVYSSASLTALTLADGTARIVDHARLEKGSVRVTATLDDAGRGPVVPLGENVLVPVEGAEESGGSGKGGGDTVVEVRDGKGERTTTLGEKCPGLRGAAVTRAGVVYGCADGALFVTERKGKVHAERIPFGRKVPDGERPRAFHHRSQGTTLTATAGDKGVWVLDVAEREWKLIETGPVEAVNSAGEGTPLLALHGDGTLKAYELSGGKKDGEEIASRKVLAGKSRAKDVARSVIEVDASRAYVNDTAAKKVYEIDYNDGLRKARSFSLDLTPSQMVETGR</sequence>
<dbReference type="SUPFAM" id="SSF75011">
    <property type="entry name" value="3-carboxy-cis,cis-mucoante lactonizing enzyme"/>
    <property type="match status" value="1"/>
</dbReference>
<feature type="signal peptide" evidence="2">
    <location>
        <begin position="1"/>
        <end position="25"/>
    </location>
</feature>
<reference evidence="4" key="1">
    <citation type="journal article" date="2019" name="Int. J. Syst. Evol. Microbiol.">
        <title>The Global Catalogue of Microorganisms (GCM) 10K type strain sequencing project: providing services to taxonomists for standard genome sequencing and annotation.</title>
        <authorList>
            <consortium name="The Broad Institute Genomics Platform"/>
            <consortium name="The Broad Institute Genome Sequencing Center for Infectious Disease"/>
            <person name="Wu L."/>
            <person name="Ma J."/>
        </authorList>
    </citation>
    <scope>NUCLEOTIDE SEQUENCE [LARGE SCALE GENOMIC DNA]</scope>
    <source>
        <strain evidence="4">JCM 15478</strain>
    </source>
</reference>
<dbReference type="EMBL" id="BAAAPE010000005">
    <property type="protein sequence ID" value="GAA2069036.1"/>
    <property type="molecule type" value="Genomic_DNA"/>
</dbReference>
<keyword evidence="4" id="KW-1185">Reference proteome</keyword>
<feature type="region of interest" description="Disordered" evidence="1">
    <location>
        <begin position="210"/>
        <end position="233"/>
    </location>
</feature>
<evidence type="ECO:0000313" key="4">
    <source>
        <dbReference type="Proteomes" id="UP001500016"/>
    </source>
</evidence>
<evidence type="ECO:0000256" key="2">
    <source>
        <dbReference type="SAM" id="SignalP"/>
    </source>
</evidence>
<feature type="chain" id="PRO_5047478610" evidence="2">
    <location>
        <begin position="26"/>
        <end position="432"/>
    </location>
</feature>
<gene>
    <name evidence="3" type="ORF">GCM10009801_18060</name>
</gene>
<comment type="caution">
    <text evidence="3">The sequence shown here is derived from an EMBL/GenBank/DDBJ whole genome shotgun (WGS) entry which is preliminary data.</text>
</comment>
<proteinExistence type="predicted"/>
<evidence type="ECO:0000313" key="3">
    <source>
        <dbReference type="EMBL" id="GAA2069036.1"/>
    </source>
</evidence>
<name>A0ABP5HC61_9ACTN</name>
<organism evidence="3 4">
    <name type="scientific">Streptomyces albiaxialis</name>
    <dbReference type="NCBI Taxonomy" id="329523"/>
    <lineage>
        <taxon>Bacteria</taxon>
        <taxon>Bacillati</taxon>
        <taxon>Actinomycetota</taxon>
        <taxon>Actinomycetes</taxon>
        <taxon>Kitasatosporales</taxon>
        <taxon>Streptomycetaceae</taxon>
        <taxon>Streptomyces</taxon>
    </lineage>
</organism>
<dbReference type="PROSITE" id="PS51257">
    <property type="entry name" value="PROKAR_LIPOPROTEIN"/>
    <property type="match status" value="1"/>
</dbReference>
<feature type="region of interest" description="Disordered" evidence="1">
    <location>
        <begin position="33"/>
        <end position="54"/>
    </location>
</feature>
<feature type="compositionally biased region" description="Gly residues" evidence="1">
    <location>
        <begin position="213"/>
        <end position="223"/>
    </location>
</feature>
<accession>A0ABP5HC61</accession>